<organism evidence="2 3">
    <name type="scientific">Xenorhabdus bovienii</name>
    <name type="common">Xenorhabdus nematophila subsp. bovienii</name>
    <dbReference type="NCBI Taxonomy" id="40576"/>
    <lineage>
        <taxon>Bacteria</taxon>
        <taxon>Pseudomonadati</taxon>
        <taxon>Pseudomonadota</taxon>
        <taxon>Gammaproteobacteria</taxon>
        <taxon>Enterobacterales</taxon>
        <taxon>Morganellaceae</taxon>
        <taxon>Xenorhabdus</taxon>
    </lineage>
</organism>
<dbReference type="SUPFAM" id="SSF69349">
    <property type="entry name" value="Phage fibre proteins"/>
    <property type="match status" value="1"/>
</dbReference>
<evidence type="ECO:0000313" key="2">
    <source>
        <dbReference type="EMBL" id="MDE1477083.1"/>
    </source>
</evidence>
<proteinExistence type="predicted"/>
<feature type="domain" description="Gp5/Type VI secretion system Vgr C-terminal trimerisation" evidence="1">
    <location>
        <begin position="22"/>
        <end position="123"/>
    </location>
</feature>
<sequence>MILLYNGRNRPPLDLPAEKTRTTFKTRTHKGEGFNELRFEDAKGREEIYIHAQKDQLIEINHDKTQRVGHDESHHVLNNRKHEIGHDEFIRIMHEQHIQIDLNQFETITKDRKTRINNNWQENIFADHRQEVGRDKTAKINNNYTLNVVNNIQSLTKVHTLQASESVLIKGKAGSIKLDGSGVTITGKITLQGDVSVTGGSPGTVPSLSGSANEGLVMAEDCREKARKPQESSE</sequence>
<reference evidence="2" key="2">
    <citation type="journal article" date="2022" name="J. Evol. Biol.">
        <title>Pre- and post-association barriers to host switching in sympatric mutualists.</title>
        <authorList>
            <person name="Dinges Z.M."/>
            <person name="Phillips R.K."/>
            <person name="Lively C.M."/>
            <person name="Bashey F."/>
        </authorList>
    </citation>
    <scope>NUCLEOTIDE SEQUENCE</scope>
    <source>
        <strain evidence="2">MC_266_E_2016</strain>
    </source>
</reference>
<accession>A0AAJ1MXJ1</accession>
<comment type="caution">
    <text evidence="2">The sequence shown here is derived from an EMBL/GenBank/DDBJ whole genome shotgun (WGS) entry which is preliminary data.</text>
</comment>
<evidence type="ECO:0000313" key="3">
    <source>
        <dbReference type="Proteomes" id="UP001222434"/>
    </source>
</evidence>
<dbReference type="Proteomes" id="UP001222434">
    <property type="component" value="Unassembled WGS sequence"/>
</dbReference>
<name>A0AAJ1MXJ1_XENBV</name>
<dbReference type="EMBL" id="JAILSO010000005">
    <property type="protein sequence ID" value="MDE1477083.1"/>
    <property type="molecule type" value="Genomic_DNA"/>
</dbReference>
<protein>
    <recommendedName>
        <fullName evidence="1">Gp5/Type VI secretion system Vgr C-terminal trimerisation domain-containing protein</fullName>
    </recommendedName>
</protein>
<dbReference type="AlphaFoldDB" id="A0AAJ1MXJ1"/>
<dbReference type="Pfam" id="PF22178">
    <property type="entry name" value="Gp5_trimer_C"/>
    <property type="match status" value="1"/>
</dbReference>
<reference evidence="2" key="1">
    <citation type="submission" date="2021-08" db="EMBL/GenBank/DDBJ databases">
        <authorList>
            <person name="Papudeshi B."/>
            <person name="Bashey-Visser F."/>
        </authorList>
    </citation>
    <scope>NUCLEOTIDE SEQUENCE</scope>
    <source>
        <strain evidence="2">MC_266_E_2016</strain>
    </source>
</reference>
<gene>
    <name evidence="2" type="ORF">KKJ01_02205</name>
</gene>
<evidence type="ECO:0000259" key="1">
    <source>
        <dbReference type="Pfam" id="PF22178"/>
    </source>
</evidence>
<dbReference type="InterPro" id="IPR054030">
    <property type="entry name" value="Gp5_Vgr_C"/>
</dbReference>